<protein>
    <recommendedName>
        <fullName evidence="3">beta-N-acetylhexosaminidase</fullName>
        <ecNumber evidence="3">3.2.1.52</ecNumber>
    </recommendedName>
</protein>
<keyword evidence="8" id="KW-1185">Reference proteome</keyword>
<dbReference type="PROSITE" id="PS00775">
    <property type="entry name" value="GLYCOSYL_HYDROL_F3"/>
    <property type="match status" value="1"/>
</dbReference>
<comment type="similarity">
    <text evidence="2">Belongs to the glycosyl hydrolase 3 family.</text>
</comment>
<gene>
    <name evidence="7" type="ORF">SAMN02745824_3009</name>
</gene>
<evidence type="ECO:0000313" key="8">
    <source>
        <dbReference type="Proteomes" id="UP000185192"/>
    </source>
</evidence>
<comment type="catalytic activity">
    <reaction evidence="1">
        <text>Hydrolysis of terminal non-reducing N-acetyl-D-hexosamine residues in N-acetyl-beta-D-hexosaminides.</text>
        <dbReference type="EC" id="3.2.1.52"/>
    </reaction>
</comment>
<evidence type="ECO:0000256" key="5">
    <source>
        <dbReference type="ARBA" id="ARBA00023295"/>
    </source>
</evidence>
<organism evidence="7 8">
    <name type="scientific">Parasphingorhabdus marina DSM 22363</name>
    <dbReference type="NCBI Taxonomy" id="1123272"/>
    <lineage>
        <taxon>Bacteria</taxon>
        <taxon>Pseudomonadati</taxon>
        <taxon>Pseudomonadota</taxon>
        <taxon>Alphaproteobacteria</taxon>
        <taxon>Sphingomonadales</taxon>
        <taxon>Sphingomonadaceae</taxon>
        <taxon>Parasphingorhabdus</taxon>
    </lineage>
</organism>
<evidence type="ECO:0000256" key="2">
    <source>
        <dbReference type="ARBA" id="ARBA00005336"/>
    </source>
</evidence>
<dbReference type="AlphaFoldDB" id="A0A1N6GVT1"/>
<feature type="domain" description="Glycoside hydrolase family 3 N-terminal" evidence="6">
    <location>
        <begin position="12"/>
        <end position="296"/>
    </location>
</feature>
<dbReference type="RefSeq" id="WP_074205945.1">
    <property type="nucleotide sequence ID" value="NZ_FSQW01000002.1"/>
</dbReference>
<dbReference type="NCBIfam" id="NF003740">
    <property type="entry name" value="PRK05337.1"/>
    <property type="match status" value="1"/>
</dbReference>
<evidence type="ECO:0000313" key="7">
    <source>
        <dbReference type="EMBL" id="SIO11653.1"/>
    </source>
</evidence>
<keyword evidence="5" id="KW-0326">Glycosidase</keyword>
<proteinExistence type="inferred from homology"/>
<dbReference type="SUPFAM" id="SSF51445">
    <property type="entry name" value="(Trans)glycosidases"/>
    <property type="match status" value="1"/>
</dbReference>
<keyword evidence="4" id="KW-0378">Hydrolase</keyword>
<evidence type="ECO:0000256" key="1">
    <source>
        <dbReference type="ARBA" id="ARBA00001231"/>
    </source>
</evidence>
<dbReference type="InterPro" id="IPR019800">
    <property type="entry name" value="Glyco_hydro_3_AS"/>
</dbReference>
<dbReference type="InterPro" id="IPR017853">
    <property type="entry name" value="GH"/>
</dbReference>
<evidence type="ECO:0000256" key="3">
    <source>
        <dbReference type="ARBA" id="ARBA00012663"/>
    </source>
</evidence>
<dbReference type="InterPro" id="IPR050226">
    <property type="entry name" value="NagZ_Beta-hexosaminidase"/>
</dbReference>
<dbReference type="InterPro" id="IPR036962">
    <property type="entry name" value="Glyco_hydro_3_N_sf"/>
</dbReference>
<sequence>MKPVIFGMSGLRLTDDEKAFFRDSDPAGYIVFGRNVENKDQLRALTDELRDLHGRDDLAILIDQEGGRVARMTEPVWPRFPAGGRFGELYEKAPATAIEAARLNAQAIAESLREVGITVNCLPLLDVRQPETVEAIGDRAMGSDPGQVAALGRAVIDGQQRGGVVSVIKHMPGHGRAVVDSHLELPRVSASQEELELDIAPFRALSGAVMGMTAHIVYDAWDAEHCASLSPTVITDIIRGEIGFDGLLFSDDLDMKALKGDVPTRARDVVAAGCDIALNCWGRMDEMVAIADILGEIGLQARRRLDDAMASLESEGHEAELAELLSRRDALMAAA</sequence>
<name>A0A1N6GVT1_9SPHN</name>
<dbReference type="GO" id="GO:0005975">
    <property type="term" value="P:carbohydrate metabolic process"/>
    <property type="evidence" value="ECO:0007669"/>
    <property type="project" value="InterPro"/>
</dbReference>
<dbReference type="PANTHER" id="PTHR30480:SF13">
    <property type="entry name" value="BETA-HEXOSAMINIDASE"/>
    <property type="match status" value="1"/>
</dbReference>
<evidence type="ECO:0000256" key="4">
    <source>
        <dbReference type="ARBA" id="ARBA00022801"/>
    </source>
</evidence>
<dbReference type="STRING" id="1123272.SAMN02745824_3009"/>
<dbReference type="Gene3D" id="3.20.20.300">
    <property type="entry name" value="Glycoside hydrolase, family 3, N-terminal domain"/>
    <property type="match status" value="1"/>
</dbReference>
<accession>A0A1N6GVT1</accession>
<dbReference type="GO" id="GO:0009254">
    <property type="term" value="P:peptidoglycan turnover"/>
    <property type="evidence" value="ECO:0007669"/>
    <property type="project" value="TreeGrafter"/>
</dbReference>
<dbReference type="InterPro" id="IPR001764">
    <property type="entry name" value="Glyco_hydro_3_N"/>
</dbReference>
<dbReference type="EMBL" id="FSQW01000002">
    <property type="protein sequence ID" value="SIO11653.1"/>
    <property type="molecule type" value="Genomic_DNA"/>
</dbReference>
<dbReference type="Proteomes" id="UP000185192">
    <property type="component" value="Unassembled WGS sequence"/>
</dbReference>
<dbReference type="PANTHER" id="PTHR30480">
    <property type="entry name" value="BETA-HEXOSAMINIDASE-RELATED"/>
    <property type="match status" value="1"/>
</dbReference>
<dbReference type="EC" id="3.2.1.52" evidence="3"/>
<dbReference type="Pfam" id="PF00933">
    <property type="entry name" value="Glyco_hydro_3"/>
    <property type="match status" value="1"/>
</dbReference>
<evidence type="ECO:0000259" key="6">
    <source>
        <dbReference type="Pfam" id="PF00933"/>
    </source>
</evidence>
<dbReference type="GO" id="GO:0004563">
    <property type="term" value="F:beta-N-acetylhexosaminidase activity"/>
    <property type="evidence" value="ECO:0007669"/>
    <property type="project" value="UniProtKB-EC"/>
</dbReference>
<dbReference type="OrthoDB" id="9786661at2"/>
<reference evidence="8" key="1">
    <citation type="submission" date="2016-11" db="EMBL/GenBank/DDBJ databases">
        <authorList>
            <person name="Varghese N."/>
            <person name="Submissions S."/>
        </authorList>
    </citation>
    <scope>NUCLEOTIDE SEQUENCE [LARGE SCALE GENOMIC DNA]</scope>
    <source>
        <strain evidence="8">DSM 22363</strain>
    </source>
</reference>